<gene>
    <name evidence="8" type="ORF">M6B38_414325</name>
</gene>
<feature type="transmembrane region" description="Helical" evidence="7">
    <location>
        <begin position="592"/>
        <end position="610"/>
    </location>
</feature>
<feature type="compositionally biased region" description="Polar residues" evidence="6">
    <location>
        <begin position="10"/>
        <end position="22"/>
    </location>
</feature>
<evidence type="ECO:0000256" key="2">
    <source>
        <dbReference type="ARBA" id="ARBA00009773"/>
    </source>
</evidence>
<dbReference type="PANTHER" id="PTHR21716:SF72">
    <property type="entry name" value="TRANSMEMBRANE PROTEIN C9ORF5 PROTEIN"/>
    <property type="match status" value="1"/>
</dbReference>
<dbReference type="PANTHER" id="PTHR21716">
    <property type="entry name" value="TRANSMEMBRANE PROTEIN"/>
    <property type="match status" value="1"/>
</dbReference>
<evidence type="ECO:0000256" key="7">
    <source>
        <dbReference type="SAM" id="Phobius"/>
    </source>
</evidence>
<feature type="transmembrane region" description="Helical" evidence="7">
    <location>
        <begin position="555"/>
        <end position="580"/>
    </location>
</feature>
<feature type="transmembrane region" description="Helical" evidence="7">
    <location>
        <begin position="522"/>
        <end position="549"/>
    </location>
</feature>
<comment type="caution">
    <text evidence="8">The sequence shown here is derived from an EMBL/GenBank/DDBJ whole genome shotgun (WGS) entry which is preliminary data.</text>
</comment>
<keyword evidence="4 7" id="KW-1133">Transmembrane helix</keyword>
<dbReference type="Proteomes" id="UP001140949">
    <property type="component" value="Unassembled WGS sequence"/>
</dbReference>
<evidence type="ECO:0000256" key="3">
    <source>
        <dbReference type="ARBA" id="ARBA00022692"/>
    </source>
</evidence>
<reference evidence="8" key="1">
    <citation type="journal article" date="2023" name="GigaByte">
        <title>Genome assembly of the bearded iris, Iris pallida Lam.</title>
        <authorList>
            <person name="Bruccoleri R.E."/>
            <person name="Oakeley E.J."/>
            <person name="Faust A.M.E."/>
            <person name="Altorfer M."/>
            <person name="Dessus-Babus S."/>
            <person name="Burckhardt D."/>
            <person name="Oertli M."/>
            <person name="Naumann U."/>
            <person name="Petersen F."/>
            <person name="Wong J."/>
        </authorList>
    </citation>
    <scope>NUCLEOTIDE SEQUENCE</scope>
    <source>
        <strain evidence="8">GSM-AAB239-AS_SAM_17_03QT</strain>
    </source>
</reference>
<reference evidence="8" key="2">
    <citation type="submission" date="2023-04" db="EMBL/GenBank/DDBJ databases">
        <authorList>
            <person name="Bruccoleri R.E."/>
            <person name="Oakeley E.J."/>
            <person name="Faust A.-M."/>
            <person name="Dessus-Babus S."/>
            <person name="Altorfer M."/>
            <person name="Burckhardt D."/>
            <person name="Oertli M."/>
            <person name="Naumann U."/>
            <person name="Petersen F."/>
            <person name="Wong J."/>
        </authorList>
    </citation>
    <scope>NUCLEOTIDE SEQUENCE</scope>
    <source>
        <strain evidence="8">GSM-AAB239-AS_SAM_17_03QT</strain>
        <tissue evidence="8">Leaf</tissue>
    </source>
</reference>
<sequence length="673" mass="72753">MEKLVPFGYSSPSQNPNPTASLPWSDMFRSASLRRPSDSLPPTRPSSPRHQRNPNPNSSSSNPDETLTLDPHARLALYVAMAHAGLALSLLLLYGLYRLLHSYLRPLQWALLCSIPLRQIQTLLVDFWSKPLSLGLLPTLLALPSAALRSSSQTLSDLRSLLFIRQLRNKTSAVASPAAGSGGGGGGGGFPRLMRWLASFSLFLFLYERLGVATTAAVLLPAFFLAGPTASVASLAATKSSIRGHRGALLTSALLSRLKTIVAVALMAGMLLGLLSGAAFFSYKIGMEGKDAVISLKSHVESSNYAERIGFKNWIEENNVPELVDQYSAKVYETVWDQVDRLAEQYNLTEFANGLRHFLVTRKPSVAAAGVVDSPLGAPPTTAVVGPSPHPYTVKLQALSARVKRREWAEIYNELDLIVKDLLVTRVDLVEKAKEFAFQGIEVSKSVLASSTTVLGGSASLVLTVVLAIVSGAAEVFNFVSQLMVFLWVLYYLITSESGGATEQVVGLLPISKALRDRCIEVINHAISSVLLATAKIAIFQACLTWLLFRFFSVHFVYMSTVLAFIGPLLPILPLWVSSIPAAAQLFIEGRYFWAVGLTAIHLVLMQYGILVIQEDIPAHSAYLTGLSILGGVTLFPNALEGAIMGPLIMTLVIALKNLYAEFVLGDAEESSG</sequence>
<keyword evidence="9" id="KW-1185">Reference proteome</keyword>
<dbReference type="GO" id="GO:0016020">
    <property type="term" value="C:membrane"/>
    <property type="evidence" value="ECO:0007669"/>
    <property type="project" value="UniProtKB-SubCell"/>
</dbReference>
<evidence type="ECO:0000313" key="8">
    <source>
        <dbReference type="EMBL" id="KAJ6816874.1"/>
    </source>
</evidence>
<dbReference type="InterPro" id="IPR002549">
    <property type="entry name" value="AI-2E-like"/>
</dbReference>
<feature type="transmembrane region" description="Helical" evidence="7">
    <location>
        <begin position="202"/>
        <end position="226"/>
    </location>
</feature>
<evidence type="ECO:0000256" key="4">
    <source>
        <dbReference type="ARBA" id="ARBA00022989"/>
    </source>
</evidence>
<evidence type="ECO:0000313" key="9">
    <source>
        <dbReference type="Proteomes" id="UP001140949"/>
    </source>
</evidence>
<feature type="transmembrane region" description="Helical" evidence="7">
    <location>
        <begin position="260"/>
        <end position="281"/>
    </location>
</feature>
<proteinExistence type="inferred from homology"/>
<feature type="transmembrane region" description="Helical" evidence="7">
    <location>
        <begin position="447"/>
        <end position="470"/>
    </location>
</feature>
<keyword evidence="5 7" id="KW-0472">Membrane</keyword>
<feature type="transmembrane region" description="Helical" evidence="7">
    <location>
        <begin position="75"/>
        <end position="97"/>
    </location>
</feature>
<accession>A0AAX6FKG0</accession>
<name>A0AAX6FKG0_IRIPA</name>
<dbReference type="AlphaFoldDB" id="A0AAX6FKG0"/>
<dbReference type="EMBL" id="JANAVB010028105">
    <property type="protein sequence ID" value="KAJ6816874.1"/>
    <property type="molecule type" value="Genomic_DNA"/>
</dbReference>
<protein>
    <submittedName>
        <fullName evidence="8">Pentatricopeptide repeat-containing protein, mitochondrial isoform X2</fullName>
    </submittedName>
</protein>
<comment type="similarity">
    <text evidence="2">Belongs to the autoinducer-2 exporter (AI-2E) (TC 2.A.86) family.</text>
</comment>
<keyword evidence="3 7" id="KW-0812">Transmembrane</keyword>
<comment type="subcellular location">
    <subcellularLocation>
        <location evidence="1">Membrane</location>
        <topology evidence="1">Multi-pass membrane protein</topology>
    </subcellularLocation>
</comment>
<evidence type="ECO:0000256" key="6">
    <source>
        <dbReference type="SAM" id="MobiDB-lite"/>
    </source>
</evidence>
<feature type="region of interest" description="Disordered" evidence="6">
    <location>
        <begin position="1"/>
        <end position="66"/>
    </location>
</feature>
<organism evidence="8 9">
    <name type="scientific">Iris pallida</name>
    <name type="common">Sweet iris</name>
    <dbReference type="NCBI Taxonomy" id="29817"/>
    <lineage>
        <taxon>Eukaryota</taxon>
        <taxon>Viridiplantae</taxon>
        <taxon>Streptophyta</taxon>
        <taxon>Embryophyta</taxon>
        <taxon>Tracheophyta</taxon>
        <taxon>Spermatophyta</taxon>
        <taxon>Magnoliopsida</taxon>
        <taxon>Liliopsida</taxon>
        <taxon>Asparagales</taxon>
        <taxon>Iridaceae</taxon>
        <taxon>Iridoideae</taxon>
        <taxon>Irideae</taxon>
        <taxon>Iris</taxon>
    </lineage>
</organism>
<feature type="compositionally biased region" description="Low complexity" evidence="6">
    <location>
        <begin position="53"/>
        <end position="63"/>
    </location>
</feature>
<evidence type="ECO:0000256" key="5">
    <source>
        <dbReference type="ARBA" id="ARBA00023136"/>
    </source>
</evidence>
<evidence type="ECO:0000256" key="1">
    <source>
        <dbReference type="ARBA" id="ARBA00004141"/>
    </source>
</evidence>
<feature type="transmembrane region" description="Helical" evidence="7">
    <location>
        <begin position="476"/>
        <end position="494"/>
    </location>
</feature>